<dbReference type="AlphaFoldDB" id="F9RJ58"/>
<name>F9RJ58_9VIBR</name>
<feature type="active site" description="O-(5'-phospho-DNA)-serine intermediate" evidence="1">
    <location>
        <position position="9"/>
    </location>
</feature>
<evidence type="ECO:0000256" key="1">
    <source>
        <dbReference type="PROSITE-ProRule" id="PRU10137"/>
    </source>
</evidence>
<organism evidence="3 4">
    <name type="scientific">Vibrio scophthalmi LMG 19158</name>
    <dbReference type="NCBI Taxonomy" id="870967"/>
    <lineage>
        <taxon>Bacteria</taxon>
        <taxon>Pseudomonadati</taxon>
        <taxon>Pseudomonadota</taxon>
        <taxon>Gammaproteobacteria</taxon>
        <taxon>Vibrionales</taxon>
        <taxon>Vibrionaceae</taxon>
        <taxon>Vibrio</taxon>
    </lineage>
</organism>
<accession>F9RJ58</accession>
<evidence type="ECO:0000313" key="3">
    <source>
        <dbReference type="EMBL" id="EGU41172.1"/>
    </source>
</evidence>
<dbReference type="InterPro" id="IPR006119">
    <property type="entry name" value="Resolv_N"/>
</dbReference>
<dbReference type="GO" id="GO:0003677">
    <property type="term" value="F:DNA binding"/>
    <property type="evidence" value="ECO:0007669"/>
    <property type="project" value="InterPro"/>
</dbReference>
<gene>
    <name evidence="3" type="ORF">VIS19158_19100</name>
</gene>
<dbReference type="InterPro" id="IPR006118">
    <property type="entry name" value="Recombinase_CS"/>
</dbReference>
<evidence type="ECO:0000313" key="4">
    <source>
        <dbReference type="Proteomes" id="UP000004349"/>
    </source>
</evidence>
<evidence type="ECO:0000259" key="2">
    <source>
        <dbReference type="PROSITE" id="PS51736"/>
    </source>
</evidence>
<feature type="non-terminal residue" evidence="3">
    <location>
        <position position="41"/>
    </location>
</feature>
<dbReference type="Proteomes" id="UP000004349">
    <property type="component" value="Unassembled WGS sequence"/>
</dbReference>
<sequence length="41" mass="4864">MIRAYLRASTNEQDSSRAKQELREFVKSKNLQIASFYQENI</sequence>
<proteinExistence type="predicted"/>
<reference evidence="3 4" key="1">
    <citation type="journal article" date="2012" name="Int. J. Syst. Evol. Microbiol.">
        <title>Vibrio caribbeanicus sp. nov., isolated from the marine sponge Scleritoderma cyanea.</title>
        <authorList>
            <person name="Hoffmann M."/>
            <person name="Monday S.R."/>
            <person name="Allard M.W."/>
            <person name="Strain E.A."/>
            <person name="Whittaker P."/>
            <person name="Naum M."/>
            <person name="McCarthy P.J."/>
            <person name="Lopez J.V."/>
            <person name="Fischer M."/>
            <person name="Brown E.W."/>
        </authorList>
    </citation>
    <scope>NUCLEOTIDE SEQUENCE [LARGE SCALE GENOMIC DNA]</scope>
    <source>
        <strain evidence="3 4">LMG 19158</strain>
    </source>
</reference>
<protein>
    <submittedName>
        <fullName evidence="3">Resolvase</fullName>
    </submittedName>
</protein>
<dbReference type="EMBL" id="AFWE01000039">
    <property type="protein sequence ID" value="EGU41172.1"/>
    <property type="molecule type" value="Genomic_DNA"/>
</dbReference>
<dbReference type="GO" id="GO:0000150">
    <property type="term" value="F:DNA strand exchange activity"/>
    <property type="evidence" value="ECO:0007669"/>
    <property type="project" value="InterPro"/>
</dbReference>
<dbReference type="PROSITE" id="PS51736">
    <property type="entry name" value="RECOMBINASES_3"/>
    <property type="match status" value="1"/>
</dbReference>
<feature type="domain" description="Resolvase/invertase-type recombinase catalytic" evidence="2">
    <location>
        <begin position="1"/>
        <end position="41"/>
    </location>
</feature>
<comment type="caution">
    <text evidence="3">The sequence shown here is derived from an EMBL/GenBank/DDBJ whole genome shotgun (WGS) entry which is preliminary data.</text>
</comment>
<dbReference type="PROSITE" id="PS00397">
    <property type="entry name" value="RECOMBINASES_1"/>
    <property type="match status" value="1"/>
</dbReference>